<comment type="caution">
    <text evidence="3">The sequence shown here is derived from an EMBL/GenBank/DDBJ whole genome shotgun (WGS) entry which is preliminary data.</text>
</comment>
<feature type="signal peptide" evidence="1">
    <location>
        <begin position="1"/>
        <end position="33"/>
    </location>
</feature>
<evidence type="ECO:0000256" key="1">
    <source>
        <dbReference type="SAM" id="SignalP"/>
    </source>
</evidence>
<feature type="chain" id="PRO_5046741679" description="DUF732 domain-containing protein" evidence="1">
    <location>
        <begin position="34"/>
        <end position="154"/>
    </location>
</feature>
<accession>A0ABT1HHT4</accession>
<dbReference type="PROSITE" id="PS51257">
    <property type="entry name" value="PROKAR_LIPOPROTEIN"/>
    <property type="match status" value="1"/>
</dbReference>
<dbReference type="EMBL" id="JAMTCJ010000002">
    <property type="protein sequence ID" value="MCP2176551.1"/>
    <property type="molecule type" value="Genomic_DNA"/>
</dbReference>
<evidence type="ECO:0000259" key="2">
    <source>
        <dbReference type="Pfam" id="PF05305"/>
    </source>
</evidence>
<gene>
    <name evidence="3" type="ORF">LX13_002370</name>
</gene>
<sequence>MAADEIRRGTDLYGANMKKLVIAVLAASALVLAGCSDSDTQSTTDSATNAANNAADDIGSAASKAADSAGNAASDTRDAGFIAVLAAASLKFGDDKDMVDEAKDVCEDLKGGKTASEAADDVKDKYDGDAGKALNFVRSAVPAYCTTEVGKLVG</sequence>
<protein>
    <recommendedName>
        <fullName evidence="2">DUF732 domain-containing protein</fullName>
    </recommendedName>
</protein>
<proteinExistence type="predicted"/>
<reference evidence="3 4" key="1">
    <citation type="submission" date="2022-06" db="EMBL/GenBank/DDBJ databases">
        <title>Genomic Encyclopedia of Archaeal and Bacterial Type Strains, Phase II (KMG-II): from individual species to whole genera.</title>
        <authorList>
            <person name="Goeker M."/>
        </authorList>
    </citation>
    <scope>NUCLEOTIDE SEQUENCE [LARGE SCALE GENOMIC DNA]</scope>
    <source>
        <strain evidence="3 4">DSM 44693</strain>
    </source>
</reference>
<dbReference type="Proteomes" id="UP001206895">
    <property type="component" value="Unassembled WGS sequence"/>
</dbReference>
<dbReference type="Pfam" id="PF05305">
    <property type="entry name" value="DUF732"/>
    <property type="match status" value="1"/>
</dbReference>
<name>A0ABT1HHT4_9NOCA</name>
<dbReference type="InterPro" id="IPR007969">
    <property type="entry name" value="DUF732"/>
</dbReference>
<keyword evidence="1" id="KW-0732">Signal</keyword>
<evidence type="ECO:0000313" key="3">
    <source>
        <dbReference type="EMBL" id="MCP2176551.1"/>
    </source>
</evidence>
<organism evidence="3 4">
    <name type="scientific">Williamsia maris</name>
    <dbReference type="NCBI Taxonomy" id="72806"/>
    <lineage>
        <taxon>Bacteria</taxon>
        <taxon>Bacillati</taxon>
        <taxon>Actinomycetota</taxon>
        <taxon>Actinomycetes</taxon>
        <taxon>Mycobacteriales</taxon>
        <taxon>Nocardiaceae</taxon>
        <taxon>Williamsia</taxon>
    </lineage>
</organism>
<keyword evidence="4" id="KW-1185">Reference proteome</keyword>
<feature type="domain" description="DUF732" evidence="2">
    <location>
        <begin position="78"/>
        <end position="146"/>
    </location>
</feature>
<evidence type="ECO:0000313" key="4">
    <source>
        <dbReference type="Proteomes" id="UP001206895"/>
    </source>
</evidence>